<evidence type="ECO:0000313" key="5">
    <source>
        <dbReference type="EMBL" id="KAG8590370.1"/>
    </source>
</evidence>
<dbReference type="AlphaFoldDB" id="A0AAV7D0B6"/>
<feature type="non-terminal residue" evidence="5">
    <location>
        <position position="1"/>
    </location>
</feature>
<proteinExistence type="predicted"/>
<dbReference type="Pfam" id="PF03098">
    <property type="entry name" value="An_peroxidase"/>
    <property type="match status" value="1"/>
</dbReference>
<gene>
    <name evidence="5" type="ORF">GDO81_006740</name>
</gene>
<dbReference type="Gene3D" id="1.10.640.10">
    <property type="entry name" value="Haem peroxidase domain superfamily, animal type"/>
    <property type="match status" value="1"/>
</dbReference>
<dbReference type="Proteomes" id="UP000824782">
    <property type="component" value="Unassembled WGS sequence"/>
</dbReference>
<keyword evidence="2" id="KW-0964">Secreted</keyword>
<organism evidence="5 6">
    <name type="scientific">Engystomops pustulosus</name>
    <name type="common">Tungara frog</name>
    <name type="synonym">Physalaemus pustulosus</name>
    <dbReference type="NCBI Taxonomy" id="76066"/>
    <lineage>
        <taxon>Eukaryota</taxon>
        <taxon>Metazoa</taxon>
        <taxon>Chordata</taxon>
        <taxon>Craniata</taxon>
        <taxon>Vertebrata</taxon>
        <taxon>Euteleostomi</taxon>
        <taxon>Amphibia</taxon>
        <taxon>Batrachia</taxon>
        <taxon>Anura</taxon>
        <taxon>Neobatrachia</taxon>
        <taxon>Hyloidea</taxon>
        <taxon>Leptodactylidae</taxon>
        <taxon>Leiuperinae</taxon>
        <taxon>Engystomops</taxon>
    </lineage>
</organism>
<dbReference type="PROSITE" id="PS50292">
    <property type="entry name" value="PEROXIDASE_3"/>
    <property type="match status" value="1"/>
</dbReference>
<dbReference type="GO" id="GO:0005615">
    <property type="term" value="C:extracellular space"/>
    <property type="evidence" value="ECO:0007669"/>
    <property type="project" value="TreeGrafter"/>
</dbReference>
<dbReference type="GO" id="GO:0042742">
    <property type="term" value="P:defense response to bacterium"/>
    <property type="evidence" value="ECO:0007669"/>
    <property type="project" value="TreeGrafter"/>
</dbReference>
<keyword evidence="3 4" id="KW-0732">Signal</keyword>
<dbReference type="InterPro" id="IPR019791">
    <property type="entry name" value="Haem_peroxidase_animal"/>
</dbReference>
<sequence>TAPVHTGVWLLLAWGLIHTSSSSYYDGVEELNNEFIESCAKEAKHLVDTAYKNTRQILKERLRKKNVDARDLMAYFKQPVAGSRNAIRAADYMGTTLQLLEGKVKYFYDHPFNITDLLTKNQINSISKFSGCASQHLPKACQDSSYRSITGECNNRRNPSLGASNTGFTRLLRAQYEDGVSLPRGWTESRRINGFRLPLARQVSNEIVRFPTENITLDNGRALIFMQWGHWTDHDLDLSPETPARATFLEGIDCDTSCAREPPCFPLKIPPNDPRFTNRSDCIPLFRSSPVCNPESPIREQINILTSFLDGSQVYGSDLPLAFALRNNTNQFGLMAINQNFTDNGREYLPFETAEEDFCVLTNRSSGIPCFLGGDPRVSEHPGLTAFHTLFVREHNRIATALRRLNPRMTGKTLYQEARKIVGAILQKITYKDWLPLLLGSQMPRVLPNYRGYNESVDPRVANVFTVVSQEPTTPLHMTFFNSWRVARQGGIDPLLRGLMANRAKLNRQNQLVVDELRERLFKRTGLDLPAINLQRGREHGIPGYNAWRRFCGLSAPRNLNELAAVLNNRELAQKFINLYGTPENIDIWVGGVAEPLVRNGRIGELLTCLIGNQFRRARDGDRFYYENRGVLTSAQKNAIERVSFARVICENTGITEVPQNVFLGNQYPRDFRRCSTIPALDLGPWRQGQDKNENSFSDLEIAWKSRML</sequence>
<dbReference type="InterPro" id="IPR010255">
    <property type="entry name" value="Haem_peroxidase_sf"/>
</dbReference>
<dbReference type="SUPFAM" id="SSF48113">
    <property type="entry name" value="Heme-dependent peroxidases"/>
    <property type="match status" value="1"/>
</dbReference>
<reference evidence="5" key="1">
    <citation type="thesis" date="2020" institute="ProQuest LLC" country="789 East Eisenhower Parkway, Ann Arbor, MI, USA">
        <title>Comparative Genomics and Chromosome Evolution.</title>
        <authorList>
            <person name="Mudd A.B."/>
        </authorList>
    </citation>
    <scope>NUCLEOTIDE SEQUENCE</scope>
    <source>
        <strain evidence="5">237g6f4</strain>
        <tissue evidence="5">Blood</tissue>
    </source>
</reference>
<dbReference type="EMBL" id="WNYA01000002">
    <property type="protein sequence ID" value="KAG8590370.1"/>
    <property type="molecule type" value="Genomic_DNA"/>
</dbReference>
<evidence type="ECO:0000256" key="1">
    <source>
        <dbReference type="ARBA" id="ARBA00004613"/>
    </source>
</evidence>
<dbReference type="FunFam" id="1.10.640.10:FF:000003">
    <property type="entry name" value="chorion peroxidase"/>
    <property type="match status" value="1"/>
</dbReference>
<comment type="subcellular location">
    <subcellularLocation>
        <location evidence="1">Secreted</location>
    </subcellularLocation>
</comment>
<dbReference type="PANTHER" id="PTHR11475">
    <property type="entry name" value="OXIDASE/PEROXIDASE"/>
    <property type="match status" value="1"/>
</dbReference>
<feature type="chain" id="PRO_5043809586" description="Myeloperoxidase" evidence="4">
    <location>
        <begin position="23"/>
        <end position="709"/>
    </location>
</feature>
<evidence type="ECO:0000256" key="4">
    <source>
        <dbReference type="SAM" id="SignalP"/>
    </source>
</evidence>
<protein>
    <recommendedName>
        <fullName evidence="7">Myeloperoxidase</fullName>
    </recommendedName>
</protein>
<keyword evidence="6" id="KW-1185">Reference proteome</keyword>
<dbReference type="CDD" id="cd09824">
    <property type="entry name" value="myeloperoxidase_like"/>
    <property type="match status" value="1"/>
</dbReference>
<dbReference type="PANTHER" id="PTHR11475:SF63">
    <property type="entry name" value="EOSINOPHIL PEROXIDASE"/>
    <property type="match status" value="1"/>
</dbReference>
<evidence type="ECO:0000313" key="6">
    <source>
        <dbReference type="Proteomes" id="UP000824782"/>
    </source>
</evidence>
<evidence type="ECO:0008006" key="7">
    <source>
        <dbReference type="Google" id="ProtNLM"/>
    </source>
</evidence>
<evidence type="ECO:0000256" key="2">
    <source>
        <dbReference type="ARBA" id="ARBA00022525"/>
    </source>
</evidence>
<accession>A0AAV7D0B6</accession>
<dbReference type="InterPro" id="IPR037120">
    <property type="entry name" value="Haem_peroxidase_sf_animal"/>
</dbReference>
<name>A0AAV7D0B6_ENGPU</name>
<dbReference type="GO" id="GO:0004601">
    <property type="term" value="F:peroxidase activity"/>
    <property type="evidence" value="ECO:0007669"/>
    <property type="project" value="InterPro"/>
</dbReference>
<dbReference type="GO" id="GO:0020037">
    <property type="term" value="F:heme binding"/>
    <property type="evidence" value="ECO:0007669"/>
    <property type="project" value="InterPro"/>
</dbReference>
<evidence type="ECO:0000256" key="3">
    <source>
        <dbReference type="ARBA" id="ARBA00022729"/>
    </source>
</evidence>
<feature type="signal peptide" evidence="4">
    <location>
        <begin position="1"/>
        <end position="22"/>
    </location>
</feature>
<comment type="caution">
    <text evidence="5">The sequence shown here is derived from an EMBL/GenBank/DDBJ whole genome shotgun (WGS) entry which is preliminary data.</text>
</comment>
<dbReference type="GO" id="GO:0006979">
    <property type="term" value="P:response to oxidative stress"/>
    <property type="evidence" value="ECO:0007669"/>
    <property type="project" value="InterPro"/>
</dbReference>
<dbReference type="PRINTS" id="PR00457">
    <property type="entry name" value="ANPEROXIDASE"/>
</dbReference>